<feature type="binding site" evidence="8">
    <location>
        <position position="80"/>
    </location>
    <ligand>
        <name>5-phospho-alpha-D-ribose 1-diphosphate</name>
        <dbReference type="ChEBI" id="CHEBI:58017"/>
    </ligand>
</feature>
<dbReference type="GO" id="GO:0004048">
    <property type="term" value="F:anthranilate phosphoribosyltransferase activity"/>
    <property type="evidence" value="ECO:0007669"/>
    <property type="project" value="UniProtKB-UniRule"/>
</dbReference>
<feature type="binding site" evidence="8">
    <location>
        <position position="92"/>
    </location>
    <ligand>
        <name>Mg(2+)</name>
        <dbReference type="ChEBI" id="CHEBI:18420"/>
        <label>1</label>
    </ligand>
</feature>
<comment type="similarity">
    <text evidence="8">Belongs to the anthranilate phosphoribosyltransferase family.</text>
</comment>
<dbReference type="EC" id="2.4.2.18" evidence="2 8"/>
<dbReference type="FunFam" id="3.40.1030.10:FF:000002">
    <property type="entry name" value="Anthranilate phosphoribosyltransferase"/>
    <property type="match status" value="1"/>
</dbReference>
<dbReference type="Pfam" id="PF02885">
    <property type="entry name" value="Glycos_trans_3N"/>
    <property type="match status" value="1"/>
</dbReference>
<comment type="caution">
    <text evidence="11">The sequence shown here is derived from an EMBL/GenBank/DDBJ whole genome shotgun (WGS) entry which is preliminary data.</text>
</comment>
<feature type="domain" description="Glycosyl transferase family 3 N-terminal" evidence="10">
    <location>
        <begin position="4"/>
        <end position="64"/>
    </location>
</feature>
<dbReference type="HAMAP" id="MF_00211">
    <property type="entry name" value="TrpD"/>
    <property type="match status" value="1"/>
</dbReference>
<feature type="binding site" evidence="8">
    <location>
        <position position="225"/>
    </location>
    <ligand>
        <name>Mg(2+)</name>
        <dbReference type="ChEBI" id="CHEBI:18420"/>
        <label>1</label>
    </ligand>
</feature>
<keyword evidence="6 8" id="KW-0822">Tryptophan biosynthesis</keyword>
<dbReference type="SUPFAM" id="SSF52418">
    <property type="entry name" value="Nucleoside phosphorylase/phosphoribosyltransferase catalytic domain"/>
    <property type="match status" value="1"/>
</dbReference>
<evidence type="ECO:0000259" key="10">
    <source>
        <dbReference type="Pfam" id="PF02885"/>
    </source>
</evidence>
<dbReference type="Proteomes" id="UP001143747">
    <property type="component" value="Unassembled WGS sequence"/>
</dbReference>
<comment type="pathway">
    <text evidence="1 8">Amino-acid biosynthesis; L-tryptophan biosynthesis; L-tryptophan from chorismate: step 2/5.</text>
</comment>
<evidence type="ECO:0000313" key="12">
    <source>
        <dbReference type="Proteomes" id="UP001143747"/>
    </source>
</evidence>
<feature type="binding site" evidence="8">
    <location>
        <position position="225"/>
    </location>
    <ligand>
        <name>Mg(2+)</name>
        <dbReference type="ChEBI" id="CHEBI:18420"/>
        <label>2</label>
    </ligand>
</feature>
<sequence length="337" mass="34770">MQSAIAMATAHTDLSAAEAASAMTMMMTGGATDAQIGAFLTAMSMKGETTAEIAACARVLREHAASVHPQVAGTLVDTCGTGGDMRGTFNISTAAAFVAAGAGIPVVKHGNRSVSSRCGSADLLERLGVSLSFPPEHMCRIIDEIGIGFLYAPLHHPAMKMVAGPRREIGTRSLFNILGPLANPAGAKAQLVGVYRPELTDTVAEALKLLGTQRAMVVHGDGLDEITTTGTTRISELKNGTIEQYELCCTDFGIPKADPASLRGGDARENAEILMGVLGGDEGPHRDIVLINAGAAICIGGWADSLEQGIRCAEAAIDSGRAQGKLASLITMTGALQ</sequence>
<evidence type="ECO:0000256" key="5">
    <source>
        <dbReference type="ARBA" id="ARBA00022679"/>
    </source>
</evidence>
<dbReference type="PANTHER" id="PTHR43285:SF2">
    <property type="entry name" value="ANTHRANILATE PHOSPHORIBOSYLTRANSFERASE"/>
    <property type="match status" value="1"/>
</dbReference>
<feature type="binding site" evidence="8">
    <location>
        <position position="80"/>
    </location>
    <ligand>
        <name>anthranilate</name>
        <dbReference type="ChEBI" id="CHEBI:16567"/>
        <label>1</label>
    </ligand>
</feature>
<dbReference type="Gene3D" id="3.40.1030.10">
    <property type="entry name" value="Nucleoside phosphorylase/phosphoribosyltransferase catalytic domain"/>
    <property type="match status" value="1"/>
</dbReference>
<keyword evidence="5 8" id="KW-0808">Transferase</keyword>
<dbReference type="InterPro" id="IPR035902">
    <property type="entry name" value="Nuc_phospho_transferase"/>
</dbReference>
<protein>
    <recommendedName>
        <fullName evidence="2 8">Anthranilate phosphoribosyltransferase</fullName>
        <ecNumber evidence="2 8">2.4.2.18</ecNumber>
    </recommendedName>
</protein>
<feature type="binding site" evidence="8">
    <location>
        <position position="224"/>
    </location>
    <ligand>
        <name>Mg(2+)</name>
        <dbReference type="ChEBI" id="CHEBI:18420"/>
        <label>2</label>
    </ligand>
</feature>
<name>A0A9Q4KP46_9EURY</name>
<dbReference type="InterPro" id="IPR017459">
    <property type="entry name" value="Glycosyl_Trfase_fam3_N_dom"/>
</dbReference>
<keyword evidence="12" id="KW-1185">Reference proteome</keyword>
<feature type="binding site" evidence="8">
    <location>
        <begin position="108"/>
        <end position="116"/>
    </location>
    <ligand>
        <name>5-phospho-alpha-D-ribose 1-diphosphate</name>
        <dbReference type="ChEBI" id="CHEBI:58017"/>
    </ligand>
</feature>
<dbReference type="NCBIfam" id="TIGR01245">
    <property type="entry name" value="trpD"/>
    <property type="match status" value="1"/>
</dbReference>
<evidence type="ECO:0000256" key="8">
    <source>
        <dbReference type="HAMAP-Rule" id="MF_00211"/>
    </source>
</evidence>
<feature type="binding site" evidence="8">
    <location>
        <position position="111"/>
    </location>
    <ligand>
        <name>anthranilate</name>
        <dbReference type="ChEBI" id="CHEBI:16567"/>
        <label>1</label>
    </ligand>
</feature>
<proteinExistence type="inferred from homology"/>
<feature type="binding site" evidence="8">
    <location>
        <position position="166"/>
    </location>
    <ligand>
        <name>anthranilate</name>
        <dbReference type="ChEBI" id="CHEBI:16567"/>
        <label>2</label>
    </ligand>
</feature>
<dbReference type="Gene3D" id="1.20.970.10">
    <property type="entry name" value="Transferase, Pyrimidine Nucleoside Phosphorylase, Chain C"/>
    <property type="match status" value="1"/>
</dbReference>
<organism evidence="11 12">
    <name type="scientific">Methanogenium marinum</name>
    <dbReference type="NCBI Taxonomy" id="348610"/>
    <lineage>
        <taxon>Archaea</taxon>
        <taxon>Methanobacteriati</taxon>
        <taxon>Methanobacteriota</taxon>
        <taxon>Stenosarchaea group</taxon>
        <taxon>Methanomicrobia</taxon>
        <taxon>Methanomicrobiales</taxon>
        <taxon>Methanomicrobiaceae</taxon>
        <taxon>Methanogenium</taxon>
    </lineage>
</organism>
<evidence type="ECO:0000256" key="2">
    <source>
        <dbReference type="ARBA" id="ARBA00011948"/>
    </source>
</evidence>
<comment type="subunit">
    <text evidence="8">Homodimer.</text>
</comment>
<evidence type="ECO:0000256" key="4">
    <source>
        <dbReference type="ARBA" id="ARBA00022676"/>
    </source>
</evidence>
<dbReference type="SUPFAM" id="SSF47648">
    <property type="entry name" value="Nucleoside phosphorylase/phosphoribosyltransferase N-terminal domain"/>
    <property type="match status" value="1"/>
</dbReference>
<evidence type="ECO:0000256" key="3">
    <source>
        <dbReference type="ARBA" id="ARBA00022605"/>
    </source>
</evidence>
<keyword evidence="7 8" id="KW-0057">Aromatic amino acid biosynthesis</keyword>
<feature type="binding site" evidence="8">
    <location>
        <position position="88"/>
    </location>
    <ligand>
        <name>5-phospho-alpha-D-ribose 1-diphosphate</name>
        <dbReference type="ChEBI" id="CHEBI:58017"/>
    </ligand>
</feature>
<feature type="domain" description="Glycosyl transferase family 3" evidence="9">
    <location>
        <begin position="74"/>
        <end position="322"/>
    </location>
</feature>
<dbReference type="GO" id="GO:0005829">
    <property type="term" value="C:cytosol"/>
    <property type="evidence" value="ECO:0007669"/>
    <property type="project" value="TreeGrafter"/>
</dbReference>
<dbReference type="Pfam" id="PF00591">
    <property type="entry name" value="Glycos_transf_3"/>
    <property type="match status" value="1"/>
</dbReference>
<accession>A0A9Q4KP46</accession>
<keyword evidence="8" id="KW-0460">Magnesium</keyword>
<comment type="cofactor">
    <cofactor evidence="8">
        <name>Mg(2+)</name>
        <dbReference type="ChEBI" id="CHEBI:18420"/>
    </cofactor>
    <text evidence="8">Binds 2 magnesium ions per monomer.</text>
</comment>
<reference evidence="11" key="1">
    <citation type="submission" date="2022-01" db="EMBL/GenBank/DDBJ databases">
        <title>Draft genome of Methanogenium marinum DSM 15558.</title>
        <authorList>
            <person name="Chen S.-C."/>
            <person name="You Y.-T."/>
        </authorList>
    </citation>
    <scope>NUCLEOTIDE SEQUENCE</scope>
    <source>
        <strain evidence="11">DSM 15558</strain>
    </source>
</reference>
<dbReference type="GO" id="GO:0000162">
    <property type="term" value="P:L-tryptophan biosynthetic process"/>
    <property type="evidence" value="ECO:0007669"/>
    <property type="project" value="UniProtKB-UniRule"/>
</dbReference>
<evidence type="ECO:0000256" key="1">
    <source>
        <dbReference type="ARBA" id="ARBA00004907"/>
    </source>
</evidence>
<keyword evidence="8" id="KW-0479">Metal-binding</keyword>
<feature type="binding site" evidence="8">
    <location>
        <begin position="83"/>
        <end position="84"/>
    </location>
    <ligand>
        <name>5-phospho-alpha-D-ribose 1-diphosphate</name>
        <dbReference type="ChEBI" id="CHEBI:58017"/>
    </ligand>
</feature>
<dbReference type="GO" id="GO:0000287">
    <property type="term" value="F:magnesium ion binding"/>
    <property type="evidence" value="ECO:0007669"/>
    <property type="project" value="UniProtKB-UniRule"/>
</dbReference>
<keyword evidence="4 8" id="KW-0328">Glycosyltransferase</keyword>
<comment type="catalytic activity">
    <reaction evidence="8">
        <text>N-(5-phospho-beta-D-ribosyl)anthranilate + diphosphate = 5-phospho-alpha-D-ribose 1-diphosphate + anthranilate</text>
        <dbReference type="Rhea" id="RHEA:11768"/>
        <dbReference type="ChEBI" id="CHEBI:16567"/>
        <dbReference type="ChEBI" id="CHEBI:18277"/>
        <dbReference type="ChEBI" id="CHEBI:33019"/>
        <dbReference type="ChEBI" id="CHEBI:58017"/>
        <dbReference type="EC" id="2.4.2.18"/>
    </reaction>
</comment>
<keyword evidence="3 8" id="KW-0028">Amino-acid biosynthesis</keyword>
<comment type="caution">
    <text evidence="8">Lacks conserved residue(s) required for the propagation of feature annotation.</text>
</comment>
<dbReference type="PANTHER" id="PTHR43285">
    <property type="entry name" value="ANTHRANILATE PHOSPHORIBOSYLTRANSFERASE"/>
    <property type="match status" value="1"/>
</dbReference>
<dbReference type="InterPro" id="IPR000312">
    <property type="entry name" value="Glycosyl_Trfase_fam3"/>
</dbReference>
<evidence type="ECO:0000256" key="6">
    <source>
        <dbReference type="ARBA" id="ARBA00022822"/>
    </source>
</evidence>
<comment type="function">
    <text evidence="8">Catalyzes the transfer of the phosphoribosyl group of 5-phosphorylribose-1-pyrophosphate (PRPP) to anthranilate to yield N-(5'-phosphoribosyl)-anthranilate (PRA).</text>
</comment>
<evidence type="ECO:0000256" key="7">
    <source>
        <dbReference type="ARBA" id="ARBA00023141"/>
    </source>
</evidence>
<evidence type="ECO:0000259" key="9">
    <source>
        <dbReference type="Pfam" id="PF00591"/>
    </source>
</evidence>
<gene>
    <name evidence="8 11" type="primary">trpD</name>
    <name evidence="11" type="ORF">L0665_05170</name>
</gene>
<feature type="binding site" evidence="8">
    <location>
        <begin position="90"/>
        <end position="93"/>
    </location>
    <ligand>
        <name>5-phospho-alpha-D-ribose 1-diphosphate</name>
        <dbReference type="ChEBI" id="CHEBI:58017"/>
    </ligand>
</feature>
<dbReference type="EMBL" id="JAKELO010000002">
    <property type="protein sequence ID" value="MDE4907998.1"/>
    <property type="molecule type" value="Genomic_DNA"/>
</dbReference>
<feature type="binding site" evidence="8">
    <location>
        <position position="120"/>
    </location>
    <ligand>
        <name>5-phospho-alpha-D-ribose 1-diphosphate</name>
        <dbReference type="ChEBI" id="CHEBI:58017"/>
    </ligand>
</feature>
<evidence type="ECO:0000313" key="11">
    <source>
        <dbReference type="EMBL" id="MDE4907998.1"/>
    </source>
</evidence>
<dbReference type="InterPro" id="IPR036320">
    <property type="entry name" value="Glycosyl_Trfase_fam3_N_dom_sf"/>
</dbReference>
<dbReference type="InterPro" id="IPR005940">
    <property type="entry name" value="Anthranilate_Pribosyl_Tfrase"/>
</dbReference>
<dbReference type="AlphaFoldDB" id="A0A9Q4KP46"/>